<dbReference type="OrthoDB" id="369102at2"/>
<gene>
    <name evidence="1" type="ORF">B4O97_14140</name>
</gene>
<organism evidence="1 2">
    <name type="scientific">Marispirochaeta aestuarii</name>
    <dbReference type="NCBI Taxonomy" id="1963862"/>
    <lineage>
        <taxon>Bacteria</taxon>
        <taxon>Pseudomonadati</taxon>
        <taxon>Spirochaetota</taxon>
        <taxon>Spirochaetia</taxon>
        <taxon>Spirochaetales</taxon>
        <taxon>Spirochaetaceae</taxon>
        <taxon>Marispirochaeta</taxon>
    </lineage>
</organism>
<reference evidence="1 2" key="1">
    <citation type="submission" date="2017-03" db="EMBL/GenBank/DDBJ databases">
        <title>Draft Genome sequence of Marispirochaeta sp. strain JC444.</title>
        <authorList>
            <person name="Shivani Y."/>
            <person name="Subhash Y."/>
            <person name="Sasikala C."/>
            <person name="Ramana C."/>
        </authorList>
    </citation>
    <scope>NUCLEOTIDE SEQUENCE [LARGE SCALE GENOMIC DNA]</scope>
    <source>
        <strain evidence="1 2">JC444</strain>
    </source>
</reference>
<dbReference type="Pfam" id="PF13835">
    <property type="entry name" value="DUF4194"/>
    <property type="match status" value="1"/>
</dbReference>
<protein>
    <recommendedName>
        <fullName evidence="3">DUF4194 domain-containing protein</fullName>
    </recommendedName>
</protein>
<evidence type="ECO:0000313" key="1">
    <source>
        <dbReference type="EMBL" id="ORC34024.1"/>
    </source>
</evidence>
<dbReference type="InterPro" id="IPR025449">
    <property type="entry name" value="JetB"/>
</dbReference>
<dbReference type="Proteomes" id="UP000192343">
    <property type="component" value="Unassembled WGS sequence"/>
</dbReference>
<evidence type="ECO:0000313" key="2">
    <source>
        <dbReference type="Proteomes" id="UP000192343"/>
    </source>
</evidence>
<accession>A0A1Y1RVM3</accession>
<proteinExistence type="predicted"/>
<evidence type="ECO:0008006" key="3">
    <source>
        <dbReference type="Google" id="ProtNLM"/>
    </source>
</evidence>
<name>A0A1Y1RVM3_9SPIO</name>
<dbReference type="RefSeq" id="WP_083051778.1">
    <property type="nucleotide sequence ID" value="NZ_MWQY01000016.1"/>
</dbReference>
<dbReference type="EMBL" id="MWQY01000016">
    <property type="protein sequence ID" value="ORC34024.1"/>
    <property type="molecule type" value="Genomic_DNA"/>
</dbReference>
<keyword evidence="2" id="KW-1185">Reference proteome</keyword>
<sequence length="188" mass="21697">MAEYADFAPLVLKLLKGPLYYDDPHWGELLILQRKAADYLSRIGLELVLSEAEGFAFITQKDGQEDGDLPRLTPRRPLSFEVSLLAILLREELERFDPDKSDSLKVFISLSQIRDKLRVYFPDSGDEVRLIRDLDKHISALERLKYIRTVSAELKSDDPRFEILPIMKARVTPEFIDEFKAKLTDGEK</sequence>
<dbReference type="STRING" id="1963862.B4O97_14140"/>
<comment type="caution">
    <text evidence="1">The sequence shown here is derived from an EMBL/GenBank/DDBJ whole genome shotgun (WGS) entry which is preliminary data.</text>
</comment>
<dbReference type="AlphaFoldDB" id="A0A1Y1RVM3"/>